<dbReference type="Proteomes" id="UP000008963">
    <property type="component" value="Chromosome"/>
</dbReference>
<evidence type="ECO:0000313" key="2">
    <source>
        <dbReference type="Proteomes" id="UP000008963"/>
    </source>
</evidence>
<dbReference type="HOGENOM" id="CLU_516557_0_0_7"/>
<accession>E1WZ06</accession>
<dbReference type="Gene3D" id="1.25.40.10">
    <property type="entry name" value="Tetratricopeptide repeat domain"/>
    <property type="match status" value="1"/>
</dbReference>
<keyword evidence="2" id="KW-1185">Reference proteome</keyword>
<dbReference type="PATRIC" id="fig|862908.3.peg.1168"/>
<protein>
    <submittedName>
        <fullName evidence="1">Membrane protein</fullName>
    </submittedName>
</protein>
<proteinExistence type="predicted"/>
<dbReference type="STRING" id="862908.BMS_1226"/>
<dbReference type="RefSeq" id="WP_014243887.1">
    <property type="nucleotide sequence ID" value="NC_016620.1"/>
</dbReference>
<dbReference type="eggNOG" id="COG0457">
    <property type="taxonomic scope" value="Bacteria"/>
</dbReference>
<dbReference type="EMBL" id="FQ312005">
    <property type="protein sequence ID" value="CBW26103.1"/>
    <property type="molecule type" value="Genomic_DNA"/>
</dbReference>
<dbReference type="InterPro" id="IPR011990">
    <property type="entry name" value="TPR-like_helical_dom_sf"/>
</dbReference>
<dbReference type="Pfam" id="PF13432">
    <property type="entry name" value="TPR_16"/>
    <property type="match status" value="1"/>
</dbReference>
<dbReference type="KEGG" id="bmx:BMS_1226"/>
<dbReference type="OrthoDB" id="5287980at2"/>
<name>E1WZ06_HALMS</name>
<organism evidence="1 2">
    <name type="scientific">Halobacteriovorax marinus (strain ATCC BAA-682 / DSM 15412 / SJ)</name>
    <name type="common">Bacteriovorax marinus</name>
    <dbReference type="NCBI Taxonomy" id="862908"/>
    <lineage>
        <taxon>Bacteria</taxon>
        <taxon>Pseudomonadati</taxon>
        <taxon>Bdellovibrionota</taxon>
        <taxon>Bacteriovoracia</taxon>
        <taxon>Bacteriovoracales</taxon>
        <taxon>Halobacteriovoraceae</taxon>
        <taxon>Halobacteriovorax</taxon>
    </lineage>
</organism>
<evidence type="ECO:0000313" key="1">
    <source>
        <dbReference type="EMBL" id="CBW26103.1"/>
    </source>
</evidence>
<reference evidence="2" key="1">
    <citation type="journal article" date="2013" name="ISME J.">
        <title>A small predatory core genome in the divergent marine Bacteriovorax marinus SJ and the terrestrial Bdellovibrio bacteriovorus.</title>
        <authorList>
            <person name="Crossman L.C."/>
            <person name="Chen H."/>
            <person name="Cerdeno-Tarraga A.M."/>
            <person name="Brooks K."/>
            <person name="Quail M.A."/>
            <person name="Pineiro S.A."/>
            <person name="Hobley L."/>
            <person name="Sockett R.E."/>
            <person name="Bentley S.D."/>
            <person name="Parkhill J."/>
            <person name="Williams H.N."/>
            <person name="Stine O.C."/>
        </authorList>
    </citation>
    <scope>NUCLEOTIDE SEQUENCE [LARGE SCALE GENOMIC DNA]</scope>
    <source>
        <strain evidence="2">ATCC BAA-682 / DSM 15412 / SJ</strain>
    </source>
</reference>
<sequence length="527" mass="60255">MKKSCALILSTFILTSNISAKESRVIKSSLELFQKGSYAQVLEGLSTLKETKSNRATRNYLMALSHNRLQNYDKAIPYFIEAIKAKSVAEDIYYEYGQALYANNDLTKARIAFKKSADLNYKKDSSIYYVAHVSQILEENKTAKAYYTQILNSDTADTALKQVARFQIGEVLLGMARENEDTQRLVKQFVLPQMDKAYEVDTTSSLAREIKSRKKEIEREFGLDPNILYNGKRISSKRWNLSFTQDLNHDSNISLTNDLPSSAASREESFVFKTKMRAGYDFIVNKRFIINPELNMSLKSHTNRDAETVKSEDNYDISPSLNTSFEHKAFNKPASLFFNIDYNYNSKYNTAMQRKAFYSRSTTYTIGEKFKFFSKGDTSLKFKYKDLSSHTSTLFSKTKSFSVDQLYLTSSSSIYMFLLSYDSLDTYNNPKNATNSTLLRVDYIKPNILPKITLHVGASVTFVSYTDANESSVRGTEKTITPSIKLTKKINDKLKFSVGYNYTKNTSLKADYDYTKHVTSSSLKYTF</sequence>
<gene>
    <name evidence="1" type="ordered locus">BMS_1226</name>
</gene>
<dbReference type="SUPFAM" id="SSF48452">
    <property type="entry name" value="TPR-like"/>
    <property type="match status" value="1"/>
</dbReference>
<dbReference type="AlphaFoldDB" id="E1WZ06"/>